<evidence type="ECO:0000256" key="6">
    <source>
        <dbReference type="ARBA" id="ARBA00022964"/>
    </source>
</evidence>
<dbReference type="Proteomes" id="UP001189429">
    <property type="component" value="Unassembled WGS sequence"/>
</dbReference>
<dbReference type="InterPro" id="IPR027450">
    <property type="entry name" value="AlkB-like"/>
</dbReference>
<dbReference type="EMBL" id="CAUYUJ010017887">
    <property type="protein sequence ID" value="CAK0878820.1"/>
    <property type="molecule type" value="Genomic_DNA"/>
</dbReference>
<dbReference type="SUPFAM" id="SSF51197">
    <property type="entry name" value="Clavaminate synthase-like"/>
    <property type="match status" value="1"/>
</dbReference>
<evidence type="ECO:0000256" key="5">
    <source>
        <dbReference type="ARBA" id="ARBA00022723"/>
    </source>
</evidence>
<reference evidence="15" key="1">
    <citation type="submission" date="2023-10" db="EMBL/GenBank/DDBJ databases">
        <authorList>
            <person name="Chen Y."/>
            <person name="Shah S."/>
            <person name="Dougan E. K."/>
            <person name="Thang M."/>
            <person name="Chan C."/>
        </authorList>
    </citation>
    <scope>NUCLEOTIDE SEQUENCE [LARGE SCALE GENOMIC DNA]</scope>
</reference>
<evidence type="ECO:0000256" key="10">
    <source>
        <dbReference type="ARBA" id="ARBA00023242"/>
    </source>
</evidence>
<feature type="domain" description="Fe2OG dioxygenase" evidence="14">
    <location>
        <begin position="141"/>
        <end position="240"/>
    </location>
</feature>
<dbReference type="PROSITE" id="PS51471">
    <property type="entry name" value="FE2OG_OXY"/>
    <property type="match status" value="1"/>
</dbReference>
<evidence type="ECO:0000256" key="11">
    <source>
        <dbReference type="ARBA" id="ARBA00030726"/>
    </source>
</evidence>
<keyword evidence="6" id="KW-0223">Dioxygenase</keyword>
<name>A0ABN9W2J0_9DINO</name>
<dbReference type="PANTHER" id="PTHR32074">
    <property type="entry name" value="RNA DEMETHYLASE ALKBH5"/>
    <property type="match status" value="1"/>
</dbReference>
<keyword evidence="9" id="KW-1015">Disulfide bond</keyword>
<evidence type="ECO:0000256" key="9">
    <source>
        <dbReference type="ARBA" id="ARBA00023157"/>
    </source>
</evidence>
<gene>
    <name evidence="15" type="ORF">PCOR1329_LOCUS62444</name>
</gene>
<comment type="catalytic activity">
    <reaction evidence="13">
        <text>an N(6)-methyladenosine in mRNA + 2-oxoglutarate + O2 = an adenosine in mRNA + formaldehyde + succinate + CO2</text>
        <dbReference type="Rhea" id="RHEA:49520"/>
        <dbReference type="Rhea" id="RHEA-COMP:12414"/>
        <dbReference type="Rhea" id="RHEA-COMP:12417"/>
        <dbReference type="ChEBI" id="CHEBI:15379"/>
        <dbReference type="ChEBI" id="CHEBI:16526"/>
        <dbReference type="ChEBI" id="CHEBI:16810"/>
        <dbReference type="ChEBI" id="CHEBI:16842"/>
        <dbReference type="ChEBI" id="CHEBI:30031"/>
        <dbReference type="ChEBI" id="CHEBI:74411"/>
        <dbReference type="ChEBI" id="CHEBI:74449"/>
        <dbReference type="EC" id="1.14.11.53"/>
    </reaction>
    <physiologicalReaction direction="left-to-right" evidence="13">
        <dbReference type="Rhea" id="RHEA:49521"/>
    </physiologicalReaction>
</comment>
<dbReference type="PANTHER" id="PTHR32074:SF2">
    <property type="entry name" value="RNA DEMETHYLASE ALKBH5"/>
    <property type="match status" value="1"/>
</dbReference>
<keyword evidence="7" id="KW-0560">Oxidoreductase</keyword>
<feature type="non-terminal residue" evidence="15">
    <location>
        <position position="282"/>
    </location>
</feature>
<dbReference type="InterPro" id="IPR032860">
    <property type="entry name" value="ALKBH5"/>
</dbReference>
<comment type="subcellular location">
    <subcellularLocation>
        <location evidence="1">Nucleus speckle</location>
    </subcellularLocation>
</comment>
<keyword evidence="16" id="KW-1185">Reference proteome</keyword>
<dbReference type="EC" id="1.14.11.53" evidence="3"/>
<comment type="similarity">
    <text evidence="2">Belongs to the alkB family.</text>
</comment>
<evidence type="ECO:0000313" key="15">
    <source>
        <dbReference type="EMBL" id="CAK0878820.1"/>
    </source>
</evidence>
<evidence type="ECO:0000256" key="3">
    <source>
        <dbReference type="ARBA" id="ARBA00012931"/>
    </source>
</evidence>
<evidence type="ECO:0000313" key="16">
    <source>
        <dbReference type="Proteomes" id="UP001189429"/>
    </source>
</evidence>
<evidence type="ECO:0000256" key="12">
    <source>
        <dbReference type="ARBA" id="ARBA00033313"/>
    </source>
</evidence>
<evidence type="ECO:0000256" key="2">
    <source>
        <dbReference type="ARBA" id="ARBA00007879"/>
    </source>
</evidence>
<proteinExistence type="inferred from homology"/>
<evidence type="ECO:0000256" key="8">
    <source>
        <dbReference type="ARBA" id="ARBA00023004"/>
    </source>
</evidence>
<keyword evidence="5" id="KW-0479">Metal-binding</keyword>
<dbReference type="Pfam" id="PF13532">
    <property type="entry name" value="2OG-FeII_Oxy_2"/>
    <property type="match status" value="1"/>
</dbReference>
<evidence type="ECO:0000259" key="14">
    <source>
        <dbReference type="PROSITE" id="PS51471"/>
    </source>
</evidence>
<protein>
    <recommendedName>
        <fullName evidence="4">RNA demethylase ALKBH5</fullName>
        <ecNumber evidence="3">1.14.11.53</ecNumber>
    </recommendedName>
    <alternativeName>
        <fullName evidence="11">Alkylated DNA repair protein alkB homolog 5</fullName>
    </alternativeName>
    <alternativeName>
        <fullName evidence="12">Alpha-ketoglutarate-dependent dioxygenase alkB homolog 5</fullName>
    </alternativeName>
</protein>
<evidence type="ECO:0000256" key="7">
    <source>
        <dbReference type="ARBA" id="ARBA00023002"/>
    </source>
</evidence>
<dbReference type="InterPro" id="IPR037151">
    <property type="entry name" value="AlkB-like_sf"/>
</dbReference>
<evidence type="ECO:0000256" key="4">
    <source>
        <dbReference type="ARBA" id="ARBA00018485"/>
    </source>
</evidence>
<keyword evidence="10" id="KW-0539">Nucleus</keyword>
<evidence type="ECO:0000256" key="13">
    <source>
        <dbReference type="ARBA" id="ARBA00047565"/>
    </source>
</evidence>
<keyword evidence="8" id="KW-0408">Iron</keyword>
<organism evidence="15 16">
    <name type="scientific">Prorocentrum cordatum</name>
    <dbReference type="NCBI Taxonomy" id="2364126"/>
    <lineage>
        <taxon>Eukaryota</taxon>
        <taxon>Sar</taxon>
        <taxon>Alveolata</taxon>
        <taxon>Dinophyceae</taxon>
        <taxon>Prorocentrales</taxon>
        <taxon>Prorocentraceae</taxon>
        <taxon>Prorocentrum</taxon>
    </lineage>
</organism>
<sequence length="282" mass="30559">MAPAAGKQLELSAAIPCLDWQAGEADEGPGFTLDPNPDPSKIAESLTFFPGFYGPAACAQIEAWIEDTCAKGGNGELGGEHTVDVTPFRSKYFFGHGYTYGRGMRGKEELRPPGAVADIPQWMYWLLVKPLEDAGVVQPGWVDSVVMNDYRAGSSIVAHVDPPRLFARPIVTVSFFQPARLVFGASFDPQRTTPPAHVQELSRGSVLLLDGYAANCVTHGIRPEDLHGNRRVSLILRHVIPGAPGYPAPQPAPFLCDHPMRLIGQVQGCWRDPPGGRHSIGR</sequence>
<accession>A0ABN9W2J0</accession>
<dbReference type="Gene3D" id="2.60.120.590">
    <property type="entry name" value="Alpha-ketoglutarate-dependent dioxygenase AlkB-like"/>
    <property type="match status" value="1"/>
</dbReference>
<evidence type="ECO:0000256" key="1">
    <source>
        <dbReference type="ARBA" id="ARBA00004324"/>
    </source>
</evidence>
<comment type="caution">
    <text evidence="15">The sequence shown here is derived from an EMBL/GenBank/DDBJ whole genome shotgun (WGS) entry which is preliminary data.</text>
</comment>
<dbReference type="InterPro" id="IPR005123">
    <property type="entry name" value="Oxoglu/Fe-dep_dioxygenase_dom"/>
</dbReference>